<comment type="similarity">
    <text evidence="1 8 9">Belongs to the FGGY kinase family.</text>
</comment>
<dbReference type="CDD" id="cd07809">
    <property type="entry name" value="ASKHA_NBD_FGGY_BaXK-like"/>
    <property type="match status" value="1"/>
</dbReference>
<keyword evidence="4 8" id="KW-0547">Nucleotide-binding</keyword>
<keyword evidence="3 8" id="KW-0808">Transferase</keyword>
<protein>
    <recommendedName>
        <fullName evidence="8">Xylulose kinase</fullName>
        <shortName evidence="8">Xylulokinase</shortName>
        <ecNumber evidence="8">2.7.1.17</ecNumber>
    </recommendedName>
</protein>
<accession>A0ABW8N0N8</accession>
<evidence type="ECO:0000256" key="9">
    <source>
        <dbReference type="RuleBase" id="RU003733"/>
    </source>
</evidence>
<keyword evidence="13" id="KW-1185">Reference proteome</keyword>
<evidence type="ECO:0000256" key="5">
    <source>
        <dbReference type="ARBA" id="ARBA00022777"/>
    </source>
</evidence>
<dbReference type="InterPro" id="IPR000577">
    <property type="entry name" value="Carb_kinase_FGGY"/>
</dbReference>
<dbReference type="InterPro" id="IPR050406">
    <property type="entry name" value="FGGY_Carb_Kinase"/>
</dbReference>
<dbReference type="InterPro" id="IPR018483">
    <property type="entry name" value="Carb_kinase_FGGY_CS"/>
</dbReference>
<dbReference type="InterPro" id="IPR018485">
    <property type="entry name" value="FGGY_C"/>
</dbReference>
<organism evidence="12 13">
    <name type="scientific">Paenarthrobacter histidinolovorans</name>
    <dbReference type="NCBI Taxonomy" id="43664"/>
    <lineage>
        <taxon>Bacteria</taxon>
        <taxon>Bacillati</taxon>
        <taxon>Actinomycetota</taxon>
        <taxon>Actinomycetes</taxon>
        <taxon>Micrococcales</taxon>
        <taxon>Micrococcaceae</taxon>
        <taxon>Paenarthrobacter</taxon>
    </lineage>
</organism>
<proteinExistence type="inferred from homology"/>
<comment type="catalytic activity">
    <reaction evidence="8">
        <text>D-xylulose + ATP = D-xylulose 5-phosphate + ADP + H(+)</text>
        <dbReference type="Rhea" id="RHEA:10964"/>
        <dbReference type="ChEBI" id="CHEBI:15378"/>
        <dbReference type="ChEBI" id="CHEBI:17140"/>
        <dbReference type="ChEBI" id="CHEBI:30616"/>
        <dbReference type="ChEBI" id="CHEBI:57737"/>
        <dbReference type="ChEBI" id="CHEBI:456216"/>
        <dbReference type="EC" id="2.7.1.17"/>
    </reaction>
</comment>
<dbReference type="Gene3D" id="3.30.420.40">
    <property type="match status" value="2"/>
</dbReference>
<feature type="site" description="Important for activity" evidence="8">
    <location>
        <position position="8"/>
    </location>
</feature>
<evidence type="ECO:0000256" key="6">
    <source>
        <dbReference type="ARBA" id="ARBA00022840"/>
    </source>
</evidence>
<dbReference type="PROSITE" id="PS00445">
    <property type="entry name" value="FGGY_KINASES_2"/>
    <property type="match status" value="1"/>
</dbReference>
<comment type="caution">
    <text evidence="12">The sequence shown here is derived from an EMBL/GenBank/DDBJ whole genome shotgun (WGS) entry which is preliminary data.</text>
</comment>
<dbReference type="PANTHER" id="PTHR43095">
    <property type="entry name" value="SUGAR KINASE"/>
    <property type="match status" value="1"/>
</dbReference>
<feature type="domain" description="Carbohydrate kinase FGGY N-terminal" evidence="10">
    <location>
        <begin position="4"/>
        <end position="236"/>
    </location>
</feature>
<feature type="active site" description="Proton acceptor" evidence="8">
    <location>
        <position position="238"/>
    </location>
</feature>
<dbReference type="RefSeq" id="WP_404593419.1">
    <property type="nucleotide sequence ID" value="NZ_JBIYEW010000003.1"/>
</dbReference>
<reference evidence="12 13" key="1">
    <citation type="submission" date="2024-10" db="EMBL/GenBank/DDBJ databases">
        <title>Novel secondary metabolite-producing bacteria for plant disease control.</title>
        <authorList>
            <person name="Chevrette M."/>
        </authorList>
    </citation>
    <scope>NUCLEOTIDE SEQUENCE [LARGE SCALE GENOMIC DNA]</scope>
    <source>
        <strain evidence="12 13">J30 TE3557</strain>
    </source>
</reference>
<dbReference type="Pfam" id="PF00370">
    <property type="entry name" value="FGGY_N"/>
    <property type="match status" value="1"/>
</dbReference>
<evidence type="ECO:0000256" key="7">
    <source>
        <dbReference type="ARBA" id="ARBA00023277"/>
    </source>
</evidence>
<evidence type="ECO:0000313" key="12">
    <source>
        <dbReference type="EMBL" id="MFK4637576.1"/>
    </source>
</evidence>
<evidence type="ECO:0000256" key="1">
    <source>
        <dbReference type="ARBA" id="ARBA00009156"/>
    </source>
</evidence>
<dbReference type="PANTHER" id="PTHR43095:SF5">
    <property type="entry name" value="XYLULOSE KINASE"/>
    <property type="match status" value="1"/>
</dbReference>
<dbReference type="InterPro" id="IPR018484">
    <property type="entry name" value="FGGY_N"/>
</dbReference>
<dbReference type="EMBL" id="JBIYEW010000003">
    <property type="protein sequence ID" value="MFK4637576.1"/>
    <property type="molecule type" value="Genomic_DNA"/>
</dbReference>
<evidence type="ECO:0000256" key="8">
    <source>
        <dbReference type="HAMAP-Rule" id="MF_02220"/>
    </source>
</evidence>
<sequence>MPLVAGIDSSTQSCKVVIRDSATGALVRQGRASHPEGTEVHPDHWWTALQEAIAAAGGLDDVEAVSVGGQQHGMVCLDETGEVVRPALLWNDTRSARDAEELILDAGQGDPAAGSTYWASSTGTVPVASLTATKLRWLARNEPENARRTAAVCLPHDWLSWRLAGHGPGTGPESLEFLRTDRSDASGTGYFSATTGEYLPHVLESTLGHLPILPGVVGPLEAAGKTPSGALIGPGAGDNAAAGLGVSAAVGDVVISIGTSGTVFAVSDVPSQDASGLVAGFADATGNFLPLACTLNATRIFDATAALLGVSLAELGELALSAPEGADGLTLVPYFEGERTPNLPDATGSLHGLTLSNYKPANLARAAIEGVVGSLTDGLSALQAQGVEAQRIILVGGGAQSEAVQQVAASAFGLPVFVPKPGEYVADGAARQAAGVLTGQLPEWPLDGLTVDRSDRNGVPPFLERYRHYAAKAAIG</sequence>
<dbReference type="HAMAP" id="MF_02220">
    <property type="entry name" value="XylB"/>
    <property type="match status" value="1"/>
</dbReference>
<feature type="domain" description="Carbohydrate kinase FGGY C-terminal" evidence="11">
    <location>
        <begin position="254"/>
        <end position="434"/>
    </location>
</feature>
<keyword evidence="5 8" id="KW-0418">Kinase</keyword>
<dbReference type="InterPro" id="IPR043129">
    <property type="entry name" value="ATPase_NBD"/>
</dbReference>
<name>A0ABW8N0N8_9MICC</name>
<dbReference type="PIRSF" id="PIRSF000538">
    <property type="entry name" value="GlpK"/>
    <property type="match status" value="1"/>
</dbReference>
<keyword evidence="2 8" id="KW-0859">Xylose metabolism</keyword>
<gene>
    <name evidence="8" type="primary">xylB</name>
    <name evidence="12" type="ORF">ABIA52_000465</name>
</gene>
<dbReference type="GO" id="GO:0004856">
    <property type="term" value="F:D-xylulokinase activity"/>
    <property type="evidence" value="ECO:0007669"/>
    <property type="project" value="UniProtKB-EC"/>
</dbReference>
<evidence type="ECO:0000256" key="2">
    <source>
        <dbReference type="ARBA" id="ARBA00022629"/>
    </source>
</evidence>
<evidence type="ECO:0000259" key="10">
    <source>
        <dbReference type="Pfam" id="PF00370"/>
    </source>
</evidence>
<evidence type="ECO:0000256" key="3">
    <source>
        <dbReference type="ARBA" id="ARBA00022679"/>
    </source>
</evidence>
<comment type="function">
    <text evidence="8">Catalyzes the phosphorylation of D-xylulose to D-xylulose 5-phosphate.</text>
</comment>
<dbReference type="InterPro" id="IPR006000">
    <property type="entry name" value="Xylulokinase"/>
</dbReference>
<dbReference type="EC" id="2.7.1.17" evidence="8"/>
<evidence type="ECO:0000313" key="13">
    <source>
        <dbReference type="Proteomes" id="UP001620520"/>
    </source>
</evidence>
<dbReference type="Pfam" id="PF02782">
    <property type="entry name" value="FGGY_C"/>
    <property type="match status" value="1"/>
</dbReference>
<evidence type="ECO:0000256" key="4">
    <source>
        <dbReference type="ARBA" id="ARBA00022741"/>
    </source>
</evidence>
<dbReference type="PROSITE" id="PS00933">
    <property type="entry name" value="FGGY_KINASES_1"/>
    <property type="match status" value="1"/>
</dbReference>
<keyword evidence="6 8" id="KW-0067">ATP-binding</keyword>
<evidence type="ECO:0000259" key="11">
    <source>
        <dbReference type="Pfam" id="PF02782"/>
    </source>
</evidence>
<dbReference type="Proteomes" id="UP001620520">
    <property type="component" value="Unassembled WGS sequence"/>
</dbReference>
<feature type="binding site" evidence="8">
    <location>
        <begin position="71"/>
        <end position="72"/>
    </location>
    <ligand>
        <name>substrate</name>
    </ligand>
</feature>
<keyword evidence="7 8" id="KW-0119">Carbohydrate metabolism</keyword>
<dbReference type="SUPFAM" id="SSF53067">
    <property type="entry name" value="Actin-like ATPase domain"/>
    <property type="match status" value="2"/>
</dbReference>